<evidence type="ECO:0000313" key="2">
    <source>
        <dbReference type="Proteomes" id="UP001055811"/>
    </source>
</evidence>
<evidence type="ECO:0000313" key="1">
    <source>
        <dbReference type="EMBL" id="KAI3689934.1"/>
    </source>
</evidence>
<gene>
    <name evidence="1" type="ORF">L2E82_47905</name>
</gene>
<sequence>MLCEYVDALYKSLLIQEPFPPFKNPNLKTHLLTPSLSLPPASHPTPATTEAPVHSHLKACTTTSPNLSTNRTYPRWEVLQFSMDENYLCPISNIETSQKKISRMMKVISAPASLSSIDLEVFVSGVKEKSSG</sequence>
<accession>A0ACB8YYA4</accession>
<reference evidence="2" key="1">
    <citation type="journal article" date="2022" name="Mol. Ecol. Resour.">
        <title>The genomes of chicory, endive, great burdock and yacon provide insights into Asteraceae palaeo-polyploidization history and plant inulin production.</title>
        <authorList>
            <person name="Fan W."/>
            <person name="Wang S."/>
            <person name="Wang H."/>
            <person name="Wang A."/>
            <person name="Jiang F."/>
            <person name="Liu H."/>
            <person name="Zhao H."/>
            <person name="Xu D."/>
            <person name="Zhang Y."/>
        </authorList>
    </citation>
    <scope>NUCLEOTIDE SEQUENCE [LARGE SCALE GENOMIC DNA]</scope>
    <source>
        <strain evidence="2">cv. Punajuju</strain>
    </source>
</reference>
<protein>
    <submittedName>
        <fullName evidence="1">Uncharacterized protein</fullName>
    </submittedName>
</protein>
<proteinExistence type="predicted"/>
<dbReference type="Proteomes" id="UP001055811">
    <property type="component" value="Linkage Group LG09"/>
</dbReference>
<organism evidence="1 2">
    <name type="scientific">Cichorium intybus</name>
    <name type="common">Chicory</name>
    <dbReference type="NCBI Taxonomy" id="13427"/>
    <lineage>
        <taxon>Eukaryota</taxon>
        <taxon>Viridiplantae</taxon>
        <taxon>Streptophyta</taxon>
        <taxon>Embryophyta</taxon>
        <taxon>Tracheophyta</taxon>
        <taxon>Spermatophyta</taxon>
        <taxon>Magnoliopsida</taxon>
        <taxon>eudicotyledons</taxon>
        <taxon>Gunneridae</taxon>
        <taxon>Pentapetalae</taxon>
        <taxon>asterids</taxon>
        <taxon>campanulids</taxon>
        <taxon>Asterales</taxon>
        <taxon>Asteraceae</taxon>
        <taxon>Cichorioideae</taxon>
        <taxon>Cichorieae</taxon>
        <taxon>Cichoriinae</taxon>
        <taxon>Cichorium</taxon>
    </lineage>
</organism>
<reference evidence="1 2" key="2">
    <citation type="journal article" date="2022" name="Mol. Ecol. Resour.">
        <title>The genomes of chicory, endive, great burdock and yacon provide insights into Asteraceae paleo-polyploidization history and plant inulin production.</title>
        <authorList>
            <person name="Fan W."/>
            <person name="Wang S."/>
            <person name="Wang H."/>
            <person name="Wang A."/>
            <person name="Jiang F."/>
            <person name="Liu H."/>
            <person name="Zhao H."/>
            <person name="Xu D."/>
            <person name="Zhang Y."/>
        </authorList>
    </citation>
    <scope>NUCLEOTIDE SEQUENCE [LARGE SCALE GENOMIC DNA]</scope>
    <source>
        <strain evidence="2">cv. Punajuju</strain>
        <tissue evidence="1">Leaves</tissue>
    </source>
</reference>
<comment type="caution">
    <text evidence="1">The sequence shown here is derived from an EMBL/GenBank/DDBJ whole genome shotgun (WGS) entry which is preliminary data.</text>
</comment>
<keyword evidence="2" id="KW-1185">Reference proteome</keyword>
<name>A0ACB8YYA4_CICIN</name>
<dbReference type="EMBL" id="CM042017">
    <property type="protein sequence ID" value="KAI3689934.1"/>
    <property type="molecule type" value="Genomic_DNA"/>
</dbReference>